<keyword evidence="2" id="KW-0472">Membrane</keyword>
<feature type="compositionally biased region" description="Basic and acidic residues" evidence="1">
    <location>
        <begin position="274"/>
        <end position="283"/>
    </location>
</feature>
<dbReference type="Proteomes" id="UP000747110">
    <property type="component" value="Unassembled WGS sequence"/>
</dbReference>
<protein>
    <submittedName>
        <fullName evidence="3">Uncharacterized protein</fullName>
    </submittedName>
</protein>
<dbReference type="GO" id="GO:0050185">
    <property type="term" value="F:phosphatidylinositol deacylase activity"/>
    <property type="evidence" value="ECO:0007669"/>
    <property type="project" value="TreeGrafter"/>
</dbReference>
<keyword evidence="4" id="KW-1185">Reference proteome</keyword>
<dbReference type="PANTHER" id="PTHR15495">
    <property type="entry name" value="NEGATIVE REGULATOR OF VESICLE FORMATION-RELATED"/>
    <property type="match status" value="1"/>
</dbReference>
<keyword evidence="2" id="KW-0812">Transmembrane</keyword>
<evidence type="ECO:0000313" key="3">
    <source>
        <dbReference type="EMBL" id="GIL79964.1"/>
    </source>
</evidence>
<dbReference type="OrthoDB" id="348976at2759"/>
<feature type="transmembrane region" description="Helical" evidence="2">
    <location>
        <begin position="1219"/>
        <end position="1240"/>
    </location>
</feature>
<dbReference type="GO" id="GO:0016020">
    <property type="term" value="C:membrane"/>
    <property type="evidence" value="ECO:0007669"/>
    <property type="project" value="GOC"/>
</dbReference>
<feature type="transmembrane region" description="Helical" evidence="2">
    <location>
        <begin position="1083"/>
        <end position="1104"/>
    </location>
</feature>
<feature type="transmembrane region" description="Helical" evidence="2">
    <location>
        <begin position="857"/>
        <end position="881"/>
    </location>
</feature>
<feature type="transmembrane region" description="Helical" evidence="2">
    <location>
        <begin position="902"/>
        <end position="923"/>
    </location>
</feature>
<evidence type="ECO:0000313" key="4">
    <source>
        <dbReference type="Proteomes" id="UP000747110"/>
    </source>
</evidence>
<feature type="compositionally biased region" description="Low complexity" evidence="1">
    <location>
        <begin position="254"/>
        <end position="273"/>
    </location>
</feature>
<dbReference type="GO" id="GO:0006888">
    <property type="term" value="P:endoplasmic reticulum to Golgi vesicle-mediated transport"/>
    <property type="evidence" value="ECO:0007669"/>
    <property type="project" value="TreeGrafter"/>
</dbReference>
<feature type="compositionally biased region" description="Basic and acidic residues" evidence="1">
    <location>
        <begin position="117"/>
        <end position="133"/>
    </location>
</feature>
<feature type="transmembrane region" description="Helical" evidence="2">
    <location>
        <begin position="1186"/>
        <end position="1207"/>
    </location>
</feature>
<sequence>PKAARGRGGMTADSPPAPAGLDGALETDPSSAPGAERVPAEARASASSQGPVNAQTLAQLAALGKSWDWKWDWAIRRLDQHLSHPAQQYLAEALAAEALAAEEQEKEKEQEQEEDREVERRDEEGGRQQDRREQTSALLLTAAERALAPASVGGAACGGANLAWYLQYSEPRLLKPGKAGAARLRLLPSDVEGIPAAGQMYAWNLLGGSGAKGARPRSWAAVISGSSPCSAFRVWLSVKVDYPAAAAAAGRSTADGSAAGAGLGASRRGAGSSDGERERAADKLEAEARRALEAPARSVRHDVEVTSLAAPLPAVAAKGRWLTRQRSEWYDIGKGRDYQSRAGWLLLLPRSILLPLLEQSGGAPLVGSLWNGSLRGEGPRGDGSRRDGNNSTGDGSGSGRRGKEDPVVTLQLTLWLAAPTYQPAFHVRAEAFPAPALASAVAAARQCGSDESLAPVRSLQLSMGQWKRDWERWSQSVMKERAPMGLPWPPPPPLVPPPQQLASQQRQLLVSLSLPYLTNNNPSVCPTDLMACVVRWLGLYKYAAVQISLAGERVSERVSEPVLDGKGSARGGPHTPGSCLYPTVILAGGGGGGAEDLVGSRPARFLQISANQTLHSLEACTSDPWGCSVVTVLLDPTCDYELHLVPYAAERLAELLLAHVSHLWIGAQLAALLAVVEAAAAAAMAAARATAAVPAGLPALTERVGGRRMILDWRLFGWPSLAWEAICVLQAGLLRRKTFTLLLATAALAAAAAAVLPQQDHPVVFTRQPLPILQALRSLERIYRTNGANGNSSTFSQNGTHFGEREEVPLTTGTQTLLRALAEHVHQLARDLHLCTQPQRADCGWGVTLVRLSWTPWIVVSMMVLPARLAAMAVPPLLSFLAATSPPRGPGGPVPASDYVSVLDWAAMAGVALLLVWVLALLLHVINSVVVTVEAVVKTCWKALVRILTLFLPLSSWTHRHRHRLRHSSRDEANADADADARSAALIAEETEQKLSTEYKLVLSCGWCVLLPPLAVLMTLAGTQLAVPNLAMLLSVINLAISLRAPPSPPAPPRSHALETGEAGGLAAAARYSWQLQERRRRIAWLLYYTAHVTATVPAVVAAFRRVVLRWAGVMELLSAVTSLAQSGWQRALEEPSLLPLLFGGESLTWLSGLIRGIREQLSPGLLHWLVTSAQSGHWQIADGGVYLLAVAHCCVLAWQGAGAAAARPGRGKSRIRRAVAWLASLWRALCSGLLALSWWLGSADAAHYVLKLLTVGELLSFFAH</sequence>
<dbReference type="EMBL" id="BNCP01000017">
    <property type="protein sequence ID" value="GIL79964.1"/>
    <property type="molecule type" value="Genomic_DNA"/>
</dbReference>
<feature type="non-terminal residue" evidence="3">
    <location>
        <position position="1"/>
    </location>
</feature>
<feature type="region of interest" description="Disordered" evidence="1">
    <location>
        <begin position="368"/>
        <end position="404"/>
    </location>
</feature>
<proteinExistence type="predicted"/>
<name>A0A8J4CFG3_9CHLO</name>
<evidence type="ECO:0000256" key="1">
    <source>
        <dbReference type="SAM" id="MobiDB-lite"/>
    </source>
</evidence>
<dbReference type="AlphaFoldDB" id="A0A8J4CFG3"/>
<gene>
    <name evidence="3" type="ORF">Vretifemale_9200</name>
</gene>
<dbReference type="InterPro" id="IPR039529">
    <property type="entry name" value="PGAP1/BST1"/>
</dbReference>
<dbReference type="PANTHER" id="PTHR15495:SF7">
    <property type="entry name" value="GPI INOSITOL-DEACYLASE"/>
    <property type="match status" value="1"/>
</dbReference>
<feature type="region of interest" description="Disordered" evidence="1">
    <location>
        <begin position="254"/>
        <end position="283"/>
    </location>
</feature>
<evidence type="ECO:0000256" key="2">
    <source>
        <dbReference type="SAM" id="Phobius"/>
    </source>
</evidence>
<dbReference type="GO" id="GO:0005783">
    <property type="term" value="C:endoplasmic reticulum"/>
    <property type="evidence" value="ECO:0007669"/>
    <property type="project" value="TreeGrafter"/>
</dbReference>
<feature type="region of interest" description="Disordered" evidence="1">
    <location>
        <begin position="1"/>
        <end position="51"/>
    </location>
</feature>
<keyword evidence="2" id="KW-1133">Transmembrane helix</keyword>
<reference evidence="3" key="1">
    <citation type="journal article" date="2021" name="Proc. Natl. Acad. Sci. U.S.A.">
        <title>Three genomes in the algal genus Volvox reveal the fate of a haploid sex-determining region after a transition to homothallism.</title>
        <authorList>
            <person name="Yamamoto K."/>
            <person name="Hamaji T."/>
            <person name="Kawai-Toyooka H."/>
            <person name="Matsuzaki R."/>
            <person name="Takahashi F."/>
            <person name="Nishimura Y."/>
            <person name="Kawachi M."/>
            <person name="Noguchi H."/>
            <person name="Minakuchi Y."/>
            <person name="Umen J.G."/>
            <person name="Toyoda A."/>
            <person name="Nozaki H."/>
        </authorList>
    </citation>
    <scope>NUCLEOTIDE SEQUENCE</scope>
    <source>
        <strain evidence="3">NIES-3786</strain>
    </source>
</reference>
<dbReference type="GO" id="GO:0006505">
    <property type="term" value="P:GPI anchor metabolic process"/>
    <property type="evidence" value="ECO:0007669"/>
    <property type="project" value="TreeGrafter"/>
</dbReference>
<feature type="region of interest" description="Disordered" evidence="1">
    <location>
        <begin position="101"/>
        <end position="133"/>
    </location>
</feature>
<feature type="compositionally biased region" description="Basic and acidic residues" evidence="1">
    <location>
        <begin position="377"/>
        <end position="388"/>
    </location>
</feature>
<accession>A0A8J4CFG3</accession>
<organism evidence="3 4">
    <name type="scientific">Volvox reticuliferus</name>
    <dbReference type="NCBI Taxonomy" id="1737510"/>
    <lineage>
        <taxon>Eukaryota</taxon>
        <taxon>Viridiplantae</taxon>
        <taxon>Chlorophyta</taxon>
        <taxon>core chlorophytes</taxon>
        <taxon>Chlorophyceae</taxon>
        <taxon>CS clade</taxon>
        <taxon>Chlamydomonadales</taxon>
        <taxon>Volvocaceae</taxon>
        <taxon>Volvox</taxon>
    </lineage>
</organism>
<feature type="transmembrane region" description="Helical" evidence="2">
    <location>
        <begin position="739"/>
        <end position="756"/>
    </location>
</feature>
<comment type="caution">
    <text evidence="3">The sequence shown here is derived from an EMBL/GenBank/DDBJ whole genome shotgun (WGS) entry which is preliminary data.</text>
</comment>